<name>E1QZ68_OLSUV</name>
<dbReference type="PROSITE" id="PS51257">
    <property type="entry name" value="PROKAR_LIPOPROTEIN"/>
    <property type="match status" value="1"/>
</dbReference>
<evidence type="ECO:0000313" key="2">
    <source>
        <dbReference type="Proteomes" id="UP000000333"/>
    </source>
</evidence>
<sequence length="41" mass="3969">MNRGSFLITASDGLIGIGNTLALVGQACGPAITGALGLARP</sequence>
<dbReference type="HOGENOM" id="CLU_3273607_0_0_11"/>
<gene>
    <name evidence="1" type="ordered locus">Olsu_0567</name>
</gene>
<dbReference type="AlphaFoldDB" id="E1QZ68"/>
<protein>
    <submittedName>
        <fullName evidence="1">Uncharacterized protein</fullName>
    </submittedName>
</protein>
<dbReference type="STRING" id="633147.Olsu_0567"/>
<reference evidence="1 2" key="1">
    <citation type="journal article" date="2010" name="Stand. Genomic Sci.">
        <title>Complete genome sequence of Olsenella uli type strain (VPI D76D-27C).</title>
        <authorList>
            <person name="Goker M."/>
            <person name="Held B."/>
            <person name="Lucas S."/>
            <person name="Nolan M."/>
            <person name="Yasawong M."/>
            <person name="Glavina Del Rio T."/>
            <person name="Tice H."/>
            <person name="Cheng J.F."/>
            <person name="Bruce D."/>
            <person name="Detter J.C."/>
            <person name="Tapia R."/>
            <person name="Han C."/>
            <person name="Goodwin L."/>
            <person name="Pitluck S."/>
            <person name="Liolios K."/>
            <person name="Ivanova N."/>
            <person name="Mavromatis K."/>
            <person name="Mikhailova N."/>
            <person name="Pati A."/>
            <person name="Chen A."/>
            <person name="Palaniappan K."/>
            <person name="Land M."/>
            <person name="Hauser L."/>
            <person name="Chang Y.J."/>
            <person name="Jeffries C.D."/>
            <person name="Rohde M."/>
            <person name="Sikorski J."/>
            <person name="Pukall R."/>
            <person name="Woyke T."/>
            <person name="Bristow J."/>
            <person name="Eisen J.A."/>
            <person name="Markowitz V."/>
            <person name="Hugenholtz P."/>
            <person name="Kyrpides N.C."/>
            <person name="Klenk H.P."/>
            <person name="Lapidus A."/>
        </authorList>
    </citation>
    <scope>NUCLEOTIDE SEQUENCE [LARGE SCALE GENOMIC DNA]</scope>
    <source>
        <strain evidence="2">ATCC 49627 / DSM 7084 / CIP 109912 / JCM 12494 / NCIMB 702895 / VPI D76D-27C</strain>
    </source>
</reference>
<keyword evidence="2" id="KW-1185">Reference proteome</keyword>
<dbReference type="Proteomes" id="UP000000333">
    <property type="component" value="Chromosome"/>
</dbReference>
<accession>E1QZ68</accession>
<dbReference type="KEGG" id="ols:Olsu_0567"/>
<dbReference type="EMBL" id="CP002106">
    <property type="protein sequence ID" value="ADK67682.1"/>
    <property type="molecule type" value="Genomic_DNA"/>
</dbReference>
<organism evidence="1 2">
    <name type="scientific">Olsenella uli (strain ATCC 49627 / DSM 7084 / CCUG 31166 / CIP 109912 / JCM 12494 / LMG 11480 / NCIMB 702895 / VPI D76D-27C)</name>
    <name type="common">Lactobacillus uli</name>
    <dbReference type="NCBI Taxonomy" id="633147"/>
    <lineage>
        <taxon>Bacteria</taxon>
        <taxon>Bacillati</taxon>
        <taxon>Actinomycetota</taxon>
        <taxon>Coriobacteriia</taxon>
        <taxon>Coriobacteriales</taxon>
        <taxon>Atopobiaceae</taxon>
        <taxon>Olsenella</taxon>
    </lineage>
</organism>
<proteinExistence type="predicted"/>
<evidence type="ECO:0000313" key="1">
    <source>
        <dbReference type="EMBL" id="ADK67682.1"/>
    </source>
</evidence>